<sequence>MIERASALIHVISFLTVTHVREQIEAKIEQEVKELFYHESKEETPQSSAAELTGTRQLRGAFSDTEDFPDHGLVSANRCSSRTSSISSWTENIKPSFTKKLKFQSVLEGEPVELKCKLVACPQPTILWFHNNKSIPKERRRRMCTDSKMHMHTTSLVIDCIKEKDSGSYKVMAINTEGSAESTASLLVSLREEQSANYLGFVKRSAKAHESIDTMAEQRKERKFRVDLRCVGSPFDKMSKVHQGRSRSKNSLVRTVYFRADSHAKEKEAEKESKRLETASERAPSPPAMFDRSERFNDRFSDIYCDRRTGGRFSDKFSDRCSDRYSDRFSDTESLHNEVRTKLTTLQKAVKQKKRLSISTMSSSEFESESVASESSYAEYVERLRVKPASLPDVQQFNRPFDLGESHREFQGKSSNREHSQRRMRHSFEPQSRTRAIQIMRGDLVDTMVPQTERKSGETYSETLVDKKVESFAESRADARFNQMVSERHSVLADQNVESTKAEDEIRHPEVPYSETLAYPETTTYNESRESGRIVPAQGNVREKLTEEDMATTETIAPFEESEGESLRAQYEKSIDAERMQCEEKLLALRIRKWQQGSRMSEEETFHPETDLPMPAEMQYMEPAEQEVMEEKTTAETEAMASSFHKSPRMKARLVDHEGASVSTPKSPQVKSRGEEMKMSASLLKTSATTEAKLEEIKVEPPQTSPIIKARGAEVKVEYSPRTKAREEDRLGKSPRLRQSAKERFLSEAVTPETVGQHQEECEGKSLRDQYEKSLEAERIQCEEKLLALRIRKWQHGMRMSEEEETDLPVPAETQYIEPEGHICTQQEVVEKSVAVDHATISTPKSPKVKGRVEEGETSAVLPKARTKARPGDLETEASPMLAQKSPRLKSRAAEVEAQSSPRAKTRAEKMLFEKTGEERELQLSRENLSELKNESEKFVSEEEALTQRIMKWQQNVQMEQEQAVKPESEWVEGYSQIQTEKTTEVGLNVAEASALESQPEVVRSKKTSPGKNAKEKFLLSESVPAGFQGQQSDSLQWPPAGELPTEGRETRLQRDSEYFVSEEEALAQRILKWQQDGVEQDEVAELESEWALGNQSIKQPGLGLLFESQVPTFDSELHRGGISHETHPSELPTLAGGAISTEKPSPLQHAAGYEPSPPCEPSSITRHSPTHAGLPHNLEREAERRQSREEYPMAADKSSYQRFQSDGDPVPTVTWLKDGHPIANNPDYDIMSKSNKSKLTVFYPTTDHKGTYDCVITNKNGKSICSGTLEISDKKVARKSAAGKEVVITEELEKGEENQESAMEAELKTYMDSGKATLQVPQVVTHRRLCSDESFGSSAVEIRITAATPLPDMTEEISEENPQAFTEKTSDVPGDEGASPTAKHKFTFSFDVVGEAPHMVSELVNISCSEGNTAVLECVITGELAPDVAWYRDDVCLNITAGKYKSEVDDKVYRLYIHSFTNTDAGVYKCVARNKMGEVTSISDVSFQVAEPVQFSEGGSFSEDVKKPAVFHNAAITHTEDSISKMKDKPLSSQALSGVAKAPKSRPSVSREPPTVSGCGLSASAAVIKVSQIKQAFESDSAVALLPPPSPEEQRKETLFPQEFIPAVAISLDQQEQVIEPGIHAEGGVSLAAATKGNPCSPKDVHERAEPDFTQSIPASEKSVSFQNPVAPESVSSKTSQPISSQEEGHEISSDVEEGAVSTESHGVLKQFVEEVQESPNLVRPKAQKPAQMPQQMEACEVEMVEDTVRTFDRTSSFIPFQSEKVPAVNRSVRTSAPAEKAGKSKITSESLKQRQSSAAESVSIQSKAEVESMVLAGEELISIPEPSMDSGVFLSMPESQADVTEVAEEIASDVVKPHAQIKGEDESTDFLEPEPKPLMVKPKVDRKMKPLLPDAAAAAVEPQSLVASLQERGSLHKVPEAEAGGAAVAVGSMEEEEVTFGTVYDYYNPPTDWGRPLSPESEMSIEIGSTVSEELAEVAERFYTPGSSTEVSQPIAESFQTPKSHMSFHTPSSDSPGGFMTPQEYPFSPVEHKRPSTGGSSEMFFSPVQFLTSPGDEGIETTPPGINVDENRYLTKGIGLQEKVQGIPPAFLKPLIRKRVFENDSLTFYAEVFGLPSPEVKWFCNKTQLVADDRVKMERDGDSISLTIHNVTKADQGEYICEAVNDVGEARSVALVGVVSQEVRFLPAPPAVTHQHVMEFDVEEDDSSRSPSPQEILLEVELDENEVKEFERQVKIITIPEYTADNKSMIISLDVLPSIYEEGAVDFVTQEHDDLKIAFEVTEMPPRFINPICDMETPEGTTVMFECSLMGIPSPIVSWFKGDKKIPHNNKKYLHSSDGDNHFLKICQVTTQDSGVYTCRAINVVGETLCRACLVVLNAKAFSGKTRGRELTAVSLGSAKVQPQKFDMVVGNTSFDSEQVSEIELEFEFEQEADESQRAVRLVAKTDSEMSEQGEKYVSINFDVFAEPAKDDKIEFKGKSSDMCSFQFQVTESPPKCVIPLTNVTAAVGTPVILQCLVNGKPNPTAEWYKDEVRVTGGRCIIQEKTAGHFNLLITNVTQSDAGEYKCIIQNTAGCVETSALLKVF</sequence>
<feature type="region of interest" description="Disordered" evidence="6">
    <location>
        <begin position="1357"/>
        <end position="1380"/>
    </location>
</feature>
<evidence type="ECO:0000256" key="1">
    <source>
        <dbReference type="ARBA" id="ARBA00004496"/>
    </source>
</evidence>
<dbReference type="InterPro" id="IPR003599">
    <property type="entry name" value="Ig_sub"/>
</dbReference>
<proteinExistence type="predicted"/>
<dbReference type="GO" id="GO:0005737">
    <property type="term" value="C:cytoplasm"/>
    <property type="evidence" value="ECO:0007669"/>
    <property type="project" value="UniProtKB-SubCell"/>
</dbReference>
<feature type="region of interest" description="Disordered" evidence="6">
    <location>
        <begin position="263"/>
        <end position="292"/>
    </location>
</feature>
<feature type="domain" description="Ig-like" evidence="7">
    <location>
        <begin position="2497"/>
        <end position="2585"/>
    </location>
</feature>
<feature type="compositionally biased region" description="Polar residues" evidence="6">
    <location>
        <begin position="661"/>
        <end position="670"/>
    </location>
</feature>
<dbReference type="Gene3D" id="2.60.40.10">
    <property type="entry name" value="Immunoglobulins"/>
    <property type="match status" value="6"/>
</dbReference>
<keyword evidence="9" id="KW-1185">Reference proteome</keyword>
<keyword evidence="4" id="KW-0393">Immunoglobulin domain</keyword>
<evidence type="ECO:0000256" key="6">
    <source>
        <dbReference type="SAM" id="MobiDB-lite"/>
    </source>
</evidence>
<feature type="compositionally biased region" description="Polar residues" evidence="6">
    <location>
        <begin position="1787"/>
        <end position="1802"/>
    </location>
</feature>
<dbReference type="SUPFAM" id="SSF48726">
    <property type="entry name" value="Immunoglobulin"/>
    <property type="match status" value="6"/>
</dbReference>
<dbReference type="GO" id="GO:0045989">
    <property type="term" value="P:positive regulation of striated muscle contraction"/>
    <property type="evidence" value="ECO:0007669"/>
    <property type="project" value="UniProtKB-ARBA"/>
</dbReference>
<feature type="domain" description="Ig-like" evidence="7">
    <location>
        <begin position="2288"/>
        <end position="2372"/>
    </location>
</feature>
<reference evidence="8 9" key="1">
    <citation type="submission" date="2019-01" db="EMBL/GenBank/DDBJ databases">
        <title>A chromosome-scale genome assembly of the yellow perch, Perca flavescens.</title>
        <authorList>
            <person name="Feron R."/>
            <person name="Morvezen R."/>
            <person name="Bestin A."/>
            <person name="Haffray P."/>
            <person name="Klopp C."/>
            <person name="Zahm M."/>
            <person name="Cabau C."/>
            <person name="Roques C."/>
            <person name="Donnadieu C."/>
            <person name="Bouchez O."/>
            <person name="Christie M."/>
            <person name="Larson W."/>
            <person name="Guiguen Y."/>
        </authorList>
    </citation>
    <scope>NUCLEOTIDE SEQUENCE [LARGE SCALE GENOMIC DNA]</scope>
    <source>
        <strain evidence="8">YP-PL-M2</strain>
        <tissue evidence="8">Blood</tissue>
    </source>
</reference>
<dbReference type="GO" id="GO:0004672">
    <property type="term" value="F:protein kinase activity"/>
    <property type="evidence" value="ECO:0007669"/>
    <property type="project" value="TreeGrafter"/>
</dbReference>
<dbReference type="STRING" id="8167.A0A484CUI2"/>
<dbReference type="InterPro" id="IPR013098">
    <property type="entry name" value="Ig_I-set"/>
</dbReference>
<dbReference type="CDD" id="cd00096">
    <property type="entry name" value="Ig"/>
    <property type="match status" value="2"/>
</dbReference>
<dbReference type="SMART" id="SM00409">
    <property type="entry name" value="IG"/>
    <property type="match status" value="6"/>
</dbReference>
<dbReference type="GO" id="GO:0055013">
    <property type="term" value="P:cardiac muscle cell development"/>
    <property type="evidence" value="ECO:0007669"/>
    <property type="project" value="UniProtKB-ARBA"/>
</dbReference>
<organism evidence="8 9">
    <name type="scientific">Perca flavescens</name>
    <name type="common">American yellow perch</name>
    <name type="synonym">Morone flavescens</name>
    <dbReference type="NCBI Taxonomy" id="8167"/>
    <lineage>
        <taxon>Eukaryota</taxon>
        <taxon>Metazoa</taxon>
        <taxon>Chordata</taxon>
        <taxon>Craniata</taxon>
        <taxon>Vertebrata</taxon>
        <taxon>Euteleostomi</taxon>
        <taxon>Actinopterygii</taxon>
        <taxon>Neopterygii</taxon>
        <taxon>Teleostei</taxon>
        <taxon>Neoteleostei</taxon>
        <taxon>Acanthomorphata</taxon>
        <taxon>Eupercaria</taxon>
        <taxon>Perciformes</taxon>
        <taxon>Percoidei</taxon>
        <taxon>Percidae</taxon>
        <taxon>Percinae</taxon>
        <taxon>Perca</taxon>
    </lineage>
</organism>
<feature type="region of interest" description="Disordered" evidence="6">
    <location>
        <begin position="865"/>
        <end position="906"/>
    </location>
</feature>
<feature type="domain" description="Ig-like" evidence="7">
    <location>
        <begin position="1398"/>
        <end position="1487"/>
    </location>
</feature>
<dbReference type="InterPro" id="IPR007110">
    <property type="entry name" value="Ig-like_dom"/>
</dbReference>
<feature type="compositionally biased region" description="Polar residues" evidence="6">
    <location>
        <begin position="1654"/>
        <end position="1687"/>
    </location>
</feature>
<feature type="domain" description="Ig-like" evidence="7">
    <location>
        <begin position="95"/>
        <end position="189"/>
    </location>
</feature>
<dbReference type="FunFam" id="2.60.40.10:FF:000107">
    <property type="entry name" value="Myosin, light chain kinase a"/>
    <property type="match status" value="2"/>
</dbReference>
<feature type="region of interest" description="Disordered" evidence="6">
    <location>
        <begin position="400"/>
        <end position="431"/>
    </location>
</feature>
<dbReference type="GO" id="GO:0060298">
    <property type="term" value="P:positive regulation of sarcomere organization"/>
    <property type="evidence" value="ECO:0007669"/>
    <property type="project" value="UniProtKB-ARBA"/>
</dbReference>
<feature type="compositionally biased region" description="Basic and acidic residues" evidence="6">
    <location>
        <begin position="402"/>
        <end position="421"/>
    </location>
</feature>
<feature type="region of interest" description="Disordered" evidence="6">
    <location>
        <begin position="999"/>
        <end position="1053"/>
    </location>
</feature>
<dbReference type="InterPro" id="IPR003598">
    <property type="entry name" value="Ig_sub2"/>
</dbReference>
<gene>
    <name evidence="8" type="ORF">EPR50_G00113230</name>
</gene>
<feature type="domain" description="Ig-like" evidence="7">
    <location>
        <begin position="2090"/>
        <end position="2176"/>
    </location>
</feature>
<evidence type="ECO:0000256" key="3">
    <source>
        <dbReference type="ARBA" id="ARBA00023157"/>
    </source>
</evidence>
<feature type="region of interest" description="Disordered" evidence="6">
    <location>
        <begin position="1535"/>
        <end position="1559"/>
    </location>
</feature>
<protein>
    <recommendedName>
        <fullName evidence="7">Ig-like domain-containing protein</fullName>
    </recommendedName>
</protein>
<dbReference type="PROSITE" id="PS50835">
    <property type="entry name" value="IG_LIKE"/>
    <property type="match status" value="6"/>
</dbReference>
<comment type="subcellular location">
    <subcellularLocation>
        <location evidence="1">Cytoplasm</location>
    </subcellularLocation>
</comment>
<dbReference type="Proteomes" id="UP000295070">
    <property type="component" value="Chromosome 11"/>
</dbReference>
<dbReference type="PANTHER" id="PTHR47633">
    <property type="entry name" value="IMMUNOGLOBULIN"/>
    <property type="match status" value="1"/>
</dbReference>
<dbReference type="PANTHER" id="PTHR47633:SF3">
    <property type="entry name" value="STRIATED MUSCLE PREFERENTIALLY EXPRESSED PROTEIN KINASE"/>
    <property type="match status" value="1"/>
</dbReference>
<evidence type="ECO:0000256" key="2">
    <source>
        <dbReference type="ARBA" id="ARBA00022490"/>
    </source>
</evidence>
<evidence type="ECO:0000256" key="4">
    <source>
        <dbReference type="ARBA" id="ARBA00023319"/>
    </source>
</evidence>
<feature type="region of interest" description="Disordered" evidence="6">
    <location>
        <begin position="1635"/>
        <end position="1705"/>
    </location>
</feature>
<dbReference type="FunFam" id="2.60.40.10:FF:000779">
    <property type="entry name" value="Titin b"/>
    <property type="match status" value="2"/>
</dbReference>
<dbReference type="EMBL" id="SCKG01000011">
    <property type="protein sequence ID" value="TDH06435.1"/>
    <property type="molecule type" value="Genomic_DNA"/>
</dbReference>
<feature type="region of interest" description="Disordered" evidence="6">
    <location>
        <begin position="654"/>
        <end position="676"/>
    </location>
</feature>
<dbReference type="FunFam" id="2.60.40.10:FF:000425">
    <property type="entry name" value="Myosin light chain kinase"/>
    <property type="match status" value="1"/>
</dbReference>
<evidence type="ECO:0000313" key="9">
    <source>
        <dbReference type="Proteomes" id="UP000295070"/>
    </source>
</evidence>
<comment type="caution">
    <text evidence="8">The sequence shown here is derived from an EMBL/GenBank/DDBJ whole genome shotgun (WGS) entry which is preliminary data.</text>
</comment>
<evidence type="ECO:0000256" key="5">
    <source>
        <dbReference type="SAM" id="Coils"/>
    </source>
</evidence>
<dbReference type="SMART" id="SM00408">
    <property type="entry name" value="IGc2"/>
    <property type="match status" value="6"/>
</dbReference>
<keyword evidence="3" id="KW-1015">Disulfide bond</keyword>
<feature type="compositionally biased region" description="Basic and acidic residues" evidence="6">
    <location>
        <begin position="1178"/>
        <end position="1192"/>
    </location>
</feature>
<feature type="region of interest" description="Disordered" evidence="6">
    <location>
        <begin position="1121"/>
        <end position="1208"/>
    </location>
</feature>
<keyword evidence="5" id="KW-0175">Coiled coil</keyword>
<feature type="coiled-coil region" evidence="5">
    <location>
        <begin position="915"/>
        <end position="963"/>
    </location>
</feature>
<feature type="domain" description="Ig-like" evidence="7">
    <location>
        <begin position="1170"/>
        <end position="1273"/>
    </location>
</feature>
<feature type="compositionally biased region" description="Basic and acidic residues" evidence="6">
    <location>
        <begin position="263"/>
        <end position="280"/>
    </location>
</feature>
<accession>A0A484CUI2</accession>
<dbReference type="InterPro" id="IPR036179">
    <property type="entry name" value="Ig-like_dom_sf"/>
</dbReference>
<keyword evidence="2" id="KW-0963">Cytoplasm</keyword>
<dbReference type="Pfam" id="PF07679">
    <property type="entry name" value="I-set"/>
    <property type="match status" value="6"/>
</dbReference>
<evidence type="ECO:0000313" key="8">
    <source>
        <dbReference type="EMBL" id="TDH06435.1"/>
    </source>
</evidence>
<evidence type="ECO:0000259" key="7">
    <source>
        <dbReference type="PROSITE" id="PS50835"/>
    </source>
</evidence>
<feature type="region of interest" description="Disordered" evidence="6">
    <location>
        <begin position="1772"/>
        <end position="1802"/>
    </location>
</feature>
<name>A0A484CUI2_PERFV</name>
<dbReference type="GO" id="GO:0003007">
    <property type="term" value="P:heart morphogenesis"/>
    <property type="evidence" value="ECO:0007669"/>
    <property type="project" value="UniProtKB-ARBA"/>
</dbReference>
<dbReference type="InterPro" id="IPR013783">
    <property type="entry name" value="Ig-like_fold"/>
</dbReference>